<evidence type="ECO:0000256" key="16">
    <source>
        <dbReference type="ARBA" id="ARBA00042984"/>
    </source>
</evidence>
<reference evidence="20" key="1">
    <citation type="submission" date="2007-07" db="EMBL/GenBank/DDBJ databases">
        <title>PCAP assembly of the Caenorhabditis remanei genome.</title>
        <authorList>
            <consortium name="The Caenorhabditis remanei Sequencing Consortium"/>
            <person name="Wilson R.K."/>
        </authorList>
    </citation>
    <scope>NUCLEOTIDE SEQUENCE [LARGE SCALE GENOMIC DNA]</scope>
    <source>
        <strain evidence="20">PB4641</strain>
    </source>
</reference>
<dbReference type="InterPro" id="IPR001017">
    <property type="entry name" value="DH_E1"/>
</dbReference>
<dbReference type="STRING" id="31234.E3M641"/>
<dbReference type="FunCoup" id="E3M641">
    <property type="interactions" value="1732"/>
</dbReference>
<dbReference type="eggNOG" id="KOG0450">
    <property type="taxonomic scope" value="Eukaryota"/>
</dbReference>
<dbReference type="InterPro" id="IPR029061">
    <property type="entry name" value="THDP-binding"/>
</dbReference>
<dbReference type="FunFam" id="3.40.50.970:FF:000063">
    <property type="entry name" value="2-oxoglutarate dehydrogenase, mitochondrial"/>
    <property type="match status" value="1"/>
</dbReference>
<evidence type="ECO:0000256" key="11">
    <source>
        <dbReference type="ARBA" id="ARBA00023128"/>
    </source>
</evidence>
<dbReference type="InterPro" id="IPR042179">
    <property type="entry name" value="KGD_C_sf"/>
</dbReference>
<evidence type="ECO:0000256" key="10">
    <source>
        <dbReference type="ARBA" id="ARBA00023052"/>
    </source>
</evidence>
<feature type="domain" description="Transketolase-like pyrimidine-binding" evidence="19">
    <location>
        <begin position="648"/>
        <end position="869"/>
    </location>
</feature>
<evidence type="ECO:0000256" key="15">
    <source>
        <dbReference type="ARBA" id="ARBA00040267"/>
    </source>
</evidence>
<evidence type="ECO:0000256" key="1">
    <source>
        <dbReference type="ARBA" id="ARBA00001946"/>
    </source>
</evidence>
<dbReference type="GO" id="GO:0006096">
    <property type="term" value="P:glycolytic process"/>
    <property type="evidence" value="ECO:0007669"/>
    <property type="project" value="UniProtKB-KW"/>
</dbReference>
<evidence type="ECO:0000313" key="20">
    <source>
        <dbReference type="EMBL" id="EFO93138.1"/>
    </source>
</evidence>
<dbReference type="Gene3D" id="3.40.50.12470">
    <property type="match status" value="1"/>
</dbReference>
<evidence type="ECO:0000256" key="6">
    <source>
        <dbReference type="ARBA" id="ARBA00022723"/>
    </source>
</evidence>
<evidence type="ECO:0000256" key="5">
    <source>
        <dbReference type="ARBA" id="ARBA00012280"/>
    </source>
</evidence>
<dbReference type="GO" id="GO:0006099">
    <property type="term" value="P:tricarboxylic acid cycle"/>
    <property type="evidence" value="ECO:0007669"/>
    <property type="project" value="TreeGrafter"/>
</dbReference>
<dbReference type="SUPFAM" id="SSF52518">
    <property type="entry name" value="Thiamin diphosphate-binding fold (THDP-binding)"/>
    <property type="match status" value="2"/>
</dbReference>
<dbReference type="PANTHER" id="PTHR23152">
    <property type="entry name" value="2-OXOGLUTARATE DEHYDROGENASE"/>
    <property type="match status" value="1"/>
</dbReference>
<dbReference type="Pfam" id="PF16870">
    <property type="entry name" value="OxoGdeHyase_C"/>
    <property type="match status" value="1"/>
</dbReference>
<dbReference type="GO" id="GO:0030976">
    <property type="term" value="F:thiamine pyrophosphate binding"/>
    <property type="evidence" value="ECO:0007669"/>
    <property type="project" value="InterPro"/>
</dbReference>
<organism evidence="21">
    <name type="scientific">Caenorhabditis remanei</name>
    <name type="common">Caenorhabditis vulgaris</name>
    <dbReference type="NCBI Taxonomy" id="31234"/>
    <lineage>
        <taxon>Eukaryota</taxon>
        <taxon>Metazoa</taxon>
        <taxon>Ecdysozoa</taxon>
        <taxon>Nematoda</taxon>
        <taxon>Chromadorea</taxon>
        <taxon>Rhabditida</taxon>
        <taxon>Rhabditina</taxon>
        <taxon>Rhabditomorpha</taxon>
        <taxon>Rhabditoidea</taxon>
        <taxon>Rhabditidae</taxon>
        <taxon>Peloderinae</taxon>
        <taxon>Caenorhabditis</taxon>
    </lineage>
</organism>
<protein>
    <recommendedName>
        <fullName evidence="15">2-oxoglutarate dehydrogenase, mitochondrial</fullName>
        <ecNumber evidence="5">1.2.4.2</ecNumber>
    </recommendedName>
    <alternativeName>
        <fullName evidence="16">2-oxoglutarate dehydrogenase complex component E1</fullName>
    </alternativeName>
    <alternativeName>
        <fullName evidence="13">Alpha-ketoglutarate dehydrogenase</fullName>
    </alternativeName>
</protein>
<dbReference type="OMA" id="RDSYCRT"/>
<keyword evidence="7" id="KW-0460">Magnesium</keyword>
<dbReference type="GO" id="GO:0005759">
    <property type="term" value="C:mitochondrial matrix"/>
    <property type="evidence" value="ECO:0007669"/>
    <property type="project" value="UniProtKB-SubCell"/>
</dbReference>
<dbReference type="Proteomes" id="UP000008281">
    <property type="component" value="Unassembled WGS sequence"/>
</dbReference>
<dbReference type="OrthoDB" id="413077at2759"/>
<dbReference type="SMART" id="SM00861">
    <property type="entry name" value="Transket_pyr"/>
    <property type="match status" value="1"/>
</dbReference>
<evidence type="ECO:0000256" key="2">
    <source>
        <dbReference type="ARBA" id="ARBA00001964"/>
    </source>
</evidence>
<comment type="cofactor">
    <cofactor evidence="1">
        <name>Mg(2+)</name>
        <dbReference type="ChEBI" id="CHEBI:18420"/>
    </cofactor>
</comment>
<evidence type="ECO:0000259" key="19">
    <source>
        <dbReference type="SMART" id="SM00861"/>
    </source>
</evidence>
<gene>
    <name evidence="20" type="ORF">CRE_10246</name>
</gene>
<comment type="function">
    <text evidence="14">The 2-oxoglutarate dehydrogenase complex catalyzes the overall conversion of 2-oxoglutarate to succinyl-CoA and CO(2). It contains multiple copies of three enzymatic components: 2-oxoglutarate dehydrogenase (E1), dihydrolipoamide succinyltransferase (E2) and lipoamide dehydrogenase (E3).</text>
</comment>
<comment type="similarity">
    <text evidence="4">Belongs to the alpha-ketoglutarate dehydrogenase family.</text>
</comment>
<evidence type="ECO:0000256" key="4">
    <source>
        <dbReference type="ARBA" id="ARBA00006936"/>
    </source>
</evidence>
<keyword evidence="8" id="KW-0809">Transit peptide</keyword>
<dbReference type="Gene3D" id="1.10.287.1150">
    <property type="entry name" value="TPP helical domain"/>
    <property type="match status" value="1"/>
</dbReference>
<dbReference type="FunFam" id="3.40.50.12470:FF:000007">
    <property type="entry name" value="2-oxoglutarate dehydrogenase e1 mitochondrial"/>
    <property type="match status" value="1"/>
</dbReference>
<proteinExistence type="inferred from homology"/>
<evidence type="ECO:0000256" key="9">
    <source>
        <dbReference type="ARBA" id="ARBA00023002"/>
    </source>
</evidence>
<dbReference type="EMBL" id="DS268426">
    <property type="protein sequence ID" value="EFO93138.1"/>
    <property type="molecule type" value="Genomic_DNA"/>
</dbReference>
<comment type="catalytic activity">
    <reaction evidence="17">
        <text>N(6)-[(R)-lipoyl]-L-lysyl-[protein] + 2-oxoglutarate + H(+) = N(6)-[(R)-S(8)-succinyldihydrolipoyl]-L-lysyl-[protein] + CO2</text>
        <dbReference type="Rhea" id="RHEA:12188"/>
        <dbReference type="Rhea" id="RHEA-COMP:10474"/>
        <dbReference type="Rhea" id="RHEA-COMP:20092"/>
        <dbReference type="ChEBI" id="CHEBI:15378"/>
        <dbReference type="ChEBI" id="CHEBI:16526"/>
        <dbReference type="ChEBI" id="CHEBI:16810"/>
        <dbReference type="ChEBI" id="CHEBI:83099"/>
        <dbReference type="ChEBI" id="CHEBI:83120"/>
        <dbReference type="EC" id="1.2.4.2"/>
    </reaction>
</comment>
<dbReference type="Gene3D" id="3.40.50.970">
    <property type="match status" value="1"/>
</dbReference>
<dbReference type="AlphaFoldDB" id="E3M641"/>
<keyword evidence="21" id="KW-1185">Reference proteome</keyword>
<dbReference type="GO" id="GO:0045252">
    <property type="term" value="C:oxoglutarate dehydrogenase complex"/>
    <property type="evidence" value="ECO:0007669"/>
    <property type="project" value="TreeGrafter"/>
</dbReference>
<dbReference type="GO" id="GO:0046872">
    <property type="term" value="F:metal ion binding"/>
    <property type="evidence" value="ECO:0007669"/>
    <property type="project" value="UniProtKB-KW"/>
</dbReference>
<dbReference type="Pfam" id="PF02779">
    <property type="entry name" value="Transket_pyr"/>
    <property type="match status" value="1"/>
</dbReference>
<evidence type="ECO:0000256" key="17">
    <source>
        <dbReference type="ARBA" id="ARBA00051911"/>
    </source>
</evidence>
<dbReference type="FunFam" id="1.10.287.1150:FF:000002">
    <property type="entry name" value="2-oxoglutarate dehydrogenase E1 component"/>
    <property type="match status" value="1"/>
</dbReference>
<dbReference type="InterPro" id="IPR005475">
    <property type="entry name" value="Transketolase-like_Pyr-bd"/>
</dbReference>
<evidence type="ECO:0000313" key="21">
    <source>
        <dbReference type="Proteomes" id="UP000008281"/>
    </source>
</evidence>
<keyword evidence="10" id="KW-0786">Thiamine pyrophosphate</keyword>
<evidence type="ECO:0000256" key="3">
    <source>
        <dbReference type="ARBA" id="ARBA00004305"/>
    </source>
</evidence>
<dbReference type="Pfam" id="PF00676">
    <property type="entry name" value="E1_dh"/>
    <property type="match status" value="1"/>
</dbReference>
<keyword evidence="12" id="KW-0324">Glycolysis</keyword>
<dbReference type="GO" id="GO:0004591">
    <property type="term" value="F:oxoglutarate dehydrogenase (succinyl-transferring) activity"/>
    <property type="evidence" value="ECO:0007669"/>
    <property type="project" value="UniProtKB-EC"/>
</dbReference>
<dbReference type="NCBIfam" id="NF006914">
    <property type="entry name" value="PRK09404.1"/>
    <property type="match status" value="1"/>
</dbReference>
<comment type="subcellular location">
    <subcellularLocation>
        <location evidence="3">Mitochondrion matrix</location>
    </subcellularLocation>
</comment>
<accession>E3M641</accession>
<name>E3M641_CAERE</name>
<dbReference type="EC" id="1.2.4.2" evidence="5"/>
<sequence length="1031" mass="115819">MHRASLICRLASPSRINAIRAASSGKTPIATSPLIQQRNQSVAASVKHEPFLNGSSSVYIEQMYEAWLQDPSSVHTSWDAYFRNVEAGAGPGQAFQAPPTTAYAGSLGVPAAQVTSAVPSTRLDTNASVQSISDHLKIQLLIRSYQTRGHNIADLDPLGINSADLDDTIPPELELSFYGLGERDLDREFLLPPTTFISEKKSLTLREILQRLKEIYCTSTGVEYMHLNNLEQQDWIRRRFEAPRVTELSHDQKKVLFKRLIRSTKFEEFLAKKWPSEKRFGLEGCEVLIPAIKQVIDSSSTLGVDSFVIGMPHRGRLNVLANVCRQPLATILSQFSTLEPADEGSGDVKYHLGVCIERLNRQSQKNVKIAVVANPSHLEAVDPVVMGKVRAEAFYAGDEKCDRTMAILLHGDAAFAGQGVVLETFNLDDLPSYTTHGAIHIVVNNQIGFTTDPRSSRSSPYCTDVGRVVGCPIFHVNVDDPEAVMHVCNVAADWRKTFKKDVIVDLVCYRRHGHNELDEPMFTQPLMYQRIKETKTALEKYQEKILNEGVANEQYVKEELTKYGAILEDAYENAQKVTYVRNRDWLDSPWDDFFKKRDPLKLPSTGIEQENIEHIIGKFGSYPEGFSLHRGLERTLKGRQQMLKDNTLDWACGEAVAFGSLLKEGIHVRLSGQDVERGTFSHRHHVLHDQKVDQKVYNPLNDLAEGQGEYTVCNSSLSEYAVLGFELGYSMVDPNSLVIWEAQFGDFSNTAQCIIDQFISSGQSKWIRQSGLVMLLPHGYEGMGPEHSSARPERFLQMCNEDDEIDLEVSFELKIAFGGTFEAQQLHDTNWIVANCTTPANIYHLLRRQVTMPFRKPAVVFSPKSLLRHPMARSPVEDFQSGSNFQRVIPETGAPSQNPPNVQRLVFCTGKVYYDMVAARKHVGKENDVALVRVEQLSPFPYDLVQQECRKYQGAEILWAQEEHKNMGAWSFVQPRINSLLSIDGRATKYAGRLPSSSPATGNKYTHMQEQKEMMSKVFGVPKSKLEGFKA</sequence>
<evidence type="ECO:0000256" key="12">
    <source>
        <dbReference type="ARBA" id="ARBA00023152"/>
    </source>
</evidence>
<dbReference type="HOGENOM" id="CLU_004709_1_1_1"/>
<evidence type="ECO:0000256" key="14">
    <source>
        <dbReference type="ARBA" id="ARBA00037426"/>
    </source>
</evidence>
<comment type="cofactor">
    <cofactor evidence="2">
        <name>thiamine diphosphate</name>
        <dbReference type="ChEBI" id="CHEBI:58937"/>
    </cofactor>
</comment>
<evidence type="ECO:0000256" key="18">
    <source>
        <dbReference type="ARBA" id="ARBA00066110"/>
    </source>
</evidence>
<comment type="subunit">
    <text evidence="18">Homodimer. Component of the 2-oxoglutarate dehydrogenase complex.</text>
</comment>
<dbReference type="CDD" id="cd02016">
    <property type="entry name" value="TPP_E1_OGDC_like"/>
    <property type="match status" value="1"/>
</dbReference>
<dbReference type="InterPro" id="IPR032106">
    <property type="entry name" value="2-oxogl_dehyd_N"/>
</dbReference>
<dbReference type="InParanoid" id="E3M641"/>
<evidence type="ECO:0000256" key="8">
    <source>
        <dbReference type="ARBA" id="ARBA00022946"/>
    </source>
</evidence>
<evidence type="ECO:0000256" key="7">
    <source>
        <dbReference type="ARBA" id="ARBA00022842"/>
    </source>
</evidence>
<dbReference type="PANTHER" id="PTHR23152:SF4">
    <property type="entry name" value="2-OXOADIPATE DEHYDROGENASE COMPLEX COMPONENT E1"/>
    <property type="match status" value="1"/>
</dbReference>
<dbReference type="PIRSF" id="PIRSF000157">
    <property type="entry name" value="Oxoglu_dh_E1"/>
    <property type="match status" value="1"/>
</dbReference>
<dbReference type="Pfam" id="PF16078">
    <property type="entry name" value="2-oxogl_dehyd_N"/>
    <property type="match status" value="1"/>
</dbReference>
<dbReference type="InterPro" id="IPR011603">
    <property type="entry name" value="2oxoglutarate_DH_E1"/>
</dbReference>
<evidence type="ECO:0000256" key="13">
    <source>
        <dbReference type="ARBA" id="ARBA00030680"/>
    </source>
</evidence>
<dbReference type="InterPro" id="IPR031717">
    <property type="entry name" value="ODO-1/KGD_C"/>
</dbReference>
<keyword evidence="11" id="KW-0496">Mitochondrion</keyword>
<dbReference type="NCBIfam" id="TIGR00239">
    <property type="entry name" value="2oxo_dh_E1"/>
    <property type="match status" value="1"/>
</dbReference>
<keyword evidence="9" id="KW-0560">Oxidoreductase</keyword>
<keyword evidence="6" id="KW-0479">Metal-binding</keyword>
<dbReference type="GO" id="GO:0006457">
    <property type="term" value="P:protein folding"/>
    <property type="evidence" value="ECO:0007669"/>
    <property type="project" value="EnsemblMetazoa"/>
</dbReference>
<dbReference type="Gene3D" id="3.40.50.11610">
    <property type="entry name" value="Multifunctional 2-oxoglutarate metabolism enzyme, C-terminal domain"/>
    <property type="match status" value="1"/>
</dbReference>